<evidence type="ECO:0000313" key="1">
    <source>
        <dbReference type="EMBL" id="CBX98503.1"/>
    </source>
</evidence>
<keyword evidence="2" id="KW-1185">Reference proteome</keyword>
<dbReference type="eggNOG" id="KOG0298">
    <property type="taxonomic scope" value="Eukaryota"/>
</dbReference>
<name>E5A4F8_LEPMJ</name>
<dbReference type="HOGENOM" id="CLU_824041_0_0_1"/>
<protein>
    <submittedName>
        <fullName evidence="1">Predicted protein</fullName>
    </submittedName>
</protein>
<organism evidence="2">
    <name type="scientific">Leptosphaeria maculans (strain JN3 / isolate v23.1.3 / race Av1-4-5-6-7-8)</name>
    <name type="common">Blackleg fungus</name>
    <name type="synonym">Phoma lingam</name>
    <dbReference type="NCBI Taxonomy" id="985895"/>
    <lineage>
        <taxon>Eukaryota</taxon>
        <taxon>Fungi</taxon>
        <taxon>Dikarya</taxon>
        <taxon>Ascomycota</taxon>
        <taxon>Pezizomycotina</taxon>
        <taxon>Dothideomycetes</taxon>
        <taxon>Pleosporomycetidae</taxon>
        <taxon>Pleosporales</taxon>
        <taxon>Pleosporineae</taxon>
        <taxon>Leptosphaeriaceae</taxon>
        <taxon>Plenodomus</taxon>
        <taxon>Plenodomus lingam/Leptosphaeria maculans species complex</taxon>
    </lineage>
</organism>
<dbReference type="AlphaFoldDB" id="E5A4F8"/>
<dbReference type="OrthoDB" id="5330228at2759"/>
<evidence type="ECO:0000313" key="2">
    <source>
        <dbReference type="Proteomes" id="UP000002668"/>
    </source>
</evidence>
<accession>E5A4F8</accession>
<dbReference type="VEuPathDB" id="FungiDB:LEMA_P077420.1"/>
<reference evidence="2" key="1">
    <citation type="journal article" date="2011" name="Nat. Commun.">
        <title>Effector diversification within compartments of the Leptosphaeria maculans genome affected by Repeat-Induced Point mutations.</title>
        <authorList>
            <person name="Rouxel T."/>
            <person name="Grandaubert J."/>
            <person name="Hane J.K."/>
            <person name="Hoede C."/>
            <person name="van de Wouw A.P."/>
            <person name="Couloux A."/>
            <person name="Dominguez V."/>
            <person name="Anthouard V."/>
            <person name="Bally P."/>
            <person name="Bourras S."/>
            <person name="Cozijnsen A.J."/>
            <person name="Ciuffetti L.M."/>
            <person name="Degrave A."/>
            <person name="Dilmaghani A."/>
            <person name="Duret L."/>
            <person name="Fudal I."/>
            <person name="Goodwin S.B."/>
            <person name="Gout L."/>
            <person name="Glaser N."/>
            <person name="Linglin J."/>
            <person name="Kema G.H.J."/>
            <person name="Lapalu N."/>
            <person name="Lawrence C.B."/>
            <person name="May K."/>
            <person name="Meyer M."/>
            <person name="Ollivier B."/>
            <person name="Poulain J."/>
            <person name="Schoch C.L."/>
            <person name="Simon A."/>
            <person name="Spatafora J.W."/>
            <person name="Stachowiak A."/>
            <person name="Turgeon B.G."/>
            <person name="Tyler B.M."/>
            <person name="Vincent D."/>
            <person name="Weissenbach J."/>
            <person name="Amselem J."/>
            <person name="Quesneville H."/>
            <person name="Oliver R.P."/>
            <person name="Wincker P."/>
            <person name="Balesdent M.-H."/>
            <person name="Howlett B.J."/>
        </authorList>
    </citation>
    <scope>NUCLEOTIDE SEQUENCE [LARGE SCALE GENOMIC DNA]</scope>
    <source>
        <strain evidence="2">JN3 / isolate v23.1.3 / race Av1-4-5-6-7-8</strain>
    </source>
</reference>
<dbReference type="EMBL" id="FP929134">
    <property type="protein sequence ID" value="CBX98503.1"/>
    <property type="molecule type" value="Genomic_DNA"/>
</dbReference>
<gene>
    <name evidence="1" type="ORF">LEMA_P077420.1</name>
</gene>
<dbReference type="InParanoid" id="E5A4F8"/>
<proteinExistence type="predicted"/>
<sequence>MASFQGRADVLSVNVAAPVKRGPLSGPIFSLDIGDASGNHHAFQSLFARDVAPSDCNDPAQKRRKITNGTAVSIHQVETDSNKSVVLAKVSLDLNSRVPAASLHSSQNFAAVSLERFDINPRAPNAFRIVLCNIRSRTGVEVIATTSTDFLESAKPHLAIAASLLQKKPAFRAVFCHCRIASPAQGYSAYRLEVEIRWSLGISVVEDPAVTAHYMREDLQLLSKYFRDGDVEESREWALSDFYDAVHIPPFDLEISPRIRGSLMETTLYPFQQRAVDWLLRREGVTFSSLGELETFTEPAPPSSFRSTQDVTGRQCHVSNLRGKVVASLDDAKDDPS</sequence>
<dbReference type="STRING" id="985895.E5A4F8"/>
<dbReference type="Proteomes" id="UP000002668">
    <property type="component" value="Genome"/>
</dbReference>